<dbReference type="GO" id="GO:0016787">
    <property type="term" value="F:hydrolase activity"/>
    <property type="evidence" value="ECO:0007669"/>
    <property type="project" value="InterPro"/>
</dbReference>
<dbReference type="Gene3D" id="3.60.21.10">
    <property type="match status" value="1"/>
</dbReference>
<feature type="transmembrane region" description="Helical" evidence="1">
    <location>
        <begin position="429"/>
        <end position="459"/>
    </location>
</feature>
<feature type="transmembrane region" description="Helical" evidence="1">
    <location>
        <begin position="6"/>
        <end position="28"/>
    </location>
</feature>
<evidence type="ECO:0000259" key="4">
    <source>
        <dbReference type="Pfam" id="PF24394"/>
    </source>
</evidence>
<organism evidence="5">
    <name type="scientific">Triatoma infestans</name>
    <name type="common">Assassin bug</name>
    <dbReference type="NCBI Taxonomy" id="30076"/>
    <lineage>
        <taxon>Eukaryota</taxon>
        <taxon>Metazoa</taxon>
        <taxon>Ecdysozoa</taxon>
        <taxon>Arthropoda</taxon>
        <taxon>Hexapoda</taxon>
        <taxon>Insecta</taxon>
        <taxon>Pterygota</taxon>
        <taxon>Neoptera</taxon>
        <taxon>Paraneoptera</taxon>
        <taxon>Hemiptera</taxon>
        <taxon>Heteroptera</taxon>
        <taxon>Panheteroptera</taxon>
        <taxon>Cimicomorpha</taxon>
        <taxon>Reduviidae</taxon>
        <taxon>Triatominae</taxon>
        <taxon>Triatoma</taxon>
    </lineage>
</organism>
<dbReference type="InterPro" id="IPR056230">
    <property type="entry name" value="TMEM62_C"/>
</dbReference>
<evidence type="ECO:0000259" key="3">
    <source>
        <dbReference type="Pfam" id="PF24384"/>
    </source>
</evidence>
<dbReference type="InterPro" id="IPR004843">
    <property type="entry name" value="Calcineurin-like_PHP"/>
</dbReference>
<dbReference type="AlphaFoldDB" id="A0A023F0B0"/>
<evidence type="ECO:0000256" key="1">
    <source>
        <dbReference type="SAM" id="Phobius"/>
    </source>
</evidence>
<feature type="transmembrane region" description="Helical" evidence="1">
    <location>
        <begin position="517"/>
        <end position="536"/>
    </location>
</feature>
<sequence length="659" mass="75272">MKVTKAGVIAIILIVVLSMFVANISNLISVSDSFKERDGSKVRKSLIIGNSTEHLMWFMQISDLHLSIFQDSERITEFQEFCDQTLKIIQPLVVLATGDLTDAKQKDMIGSKQFEEEWIKYRNVLNKCDTLHRVKWLDIRGNHDNFDVPGVDSYRNFFRSYSVQGKSHLRSYIEILKQGSERYAFIGLDACPEQGLKRPFNFVGIVQDNQMKELNDMSKTAENEANYTIWFGHYPTSCILSHKPGIRPIIGSSQKSLAYLCGHFHSMLGFVPNMYTIQQDGFLELELADWKDNRIFRLAAIDHGLLSFIDIKHREWPIILVTNPKHALYQLHTKEPVEAIGRSTHIRILVFSPNTILAVRIKLDDGAWKNCLQSDREHVYLHEWNPQQYGPGLHQIQVSVLDEVGREKSITQPFSVDGSTMKFGIVPRLLLMLNFSVSLQVLFGFATVLSVLPLCFLRFMNLKLLASKKPFSVLKNGKINSWVRRLWILANIDRFFIPIVLYPLYMAAGPWAVGELIDGYIGVIFIWGIFVNGSYVPGSFTYGYGFVQLFLFQGPLVVFTAYALDRRLQISSNAGYSSKTVVTLKAFFRNLPFVILFISQLGMAYTFWLAYGTMALICGPIRLWPLFLTLWAWYHASTLSLRKIRIAALPWINVNSIGS</sequence>
<dbReference type="InterPro" id="IPR029052">
    <property type="entry name" value="Metallo-depent_PP-like"/>
</dbReference>
<keyword evidence="1" id="KW-1133">Transmembrane helix</keyword>
<dbReference type="PANTHER" id="PTHR14795:SF0">
    <property type="entry name" value="TRANSMEMBRANE PROTEIN 62"/>
    <property type="match status" value="1"/>
</dbReference>
<feature type="transmembrane region" description="Helical" evidence="1">
    <location>
        <begin position="542"/>
        <end position="565"/>
    </location>
</feature>
<dbReference type="CDD" id="cd07401">
    <property type="entry name" value="MPP_TMEM62_N"/>
    <property type="match status" value="1"/>
</dbReference>
<accession>A0A023F0B0</accession>
<keyword evidence="1" id="KW-0812">Transmembrane</keyword>
<dbReference type="PANTHER" id="PTHR14795">
    <property type="entry name" value="HELICASE RELATED"/>
    <property type="match status" value="1"/>
</dbReference>
<feature type="domain" description="TMEM62 Ig-like" evidence="3">
    <location>
        <begin position="315"/>
        <end position="419"/>
    </location>
</feature>
<feature type="transmembrane region" description="Helical" evidence="1">
    <location>
        <begin position="614"/>
        <end position="634"/>
    </location>
</feature>
<keyword evidence="1" id="KW-0472">Membrane</keyword>
<dbReference type="Pfam" id="PF24394">
    <property type="entry name" value="TMEM62_C"/>
    <property type="match status" value="1"/>
</dbReference>
<dbReference type="InterPro" id="IPR056229">
    <property type="entry name" value="Ig_TMM62"/>
</dbReference>
<proteinExistence type="evidence at transcript level"/>
<feature type="transmembrane region" description="Helical" evidence="1">
    <location>
        <begin position="586"/>
        <end position="608"/>
    </location>
</feature>
<dbReference type="Pfam" id="PF24384">
    <property type="entry name" value="Ig_TMM62"/>
    <property type="match status" value="1"/>
</dbReference>
<protein>
    <submittedName>
        <fullName evidence="5">Putative conserved plasma membrane protein</fullName>
    </submittedName>
</protein>
<reference evidence="5" key="1">
    <citation type="journal article" date="2014" name="PLoS Negl. Trop. Dis.">
        <title>An updated insight into the Sialotranscriptome of Triatoma infestans: developmental stage and geographic variations.</title>
        <authorList>
            <person name="Schwarz A."/>
            <person name="Medrano-Mercado N."/>
            <person name="Schaub G.A."/>
            <person name="Struchiner C.J."/>
            <person name="Bargues M.D."/>
            <person name="Levy M.Z."/>
            <person name="Ribeiro J.M."/>
        </authorList>
    </citation>
    <scope>NUCLEOTIDE SEQUENCE</scope>
    <source>
        <strain evidence="5">Chile</strain>
        <tissue evidence="5">Salivary glands</tissue>
    </source>
</reference>
<evidence type="ECO:0000313" key="5">
    <source>
        <dbReference type="EMBL" id="JAC14933.1"/>
    </source>
</evidence>
<dbReference type="Pfam" id="PF00149">
    <property type="entry name" value="Metallophos"/>
    <property type="match status" value="1"/>
</dbReference>
<dbReference type="SUPFAM" id="SSF56300">
    <property type="entry name" value="Metallo-dependent phosphatases"/>
    <property type="match status" value="1"/>
</dbReference>
<dbReference type="EMBL" id="GBBI01003779">
    <property type="protein sequence ID" value="JAC14933.1"/>
    <property type="molecule type" value="mRNA"/>
</dbReference>
<name>A0A023F0B0_TRIIF</name>
<feature type="domain" description="Calcineurin-like phosphoesterase" evidence="2">
    <location>
        <begin position="56"/>
        <end position="266"/>
    </location>
</feature>
<feature type="domain" description="TMEM62 C-terminal" evidence="4">
    <location>
        <begin position="442"/>
        <end position="573"/>
    </location>
</feature>
<evidence type="ECO:0000259" key="2">
    <source>
        <dbReference type="Pfam" id="PF00149"/>
    </source>
</evidence>
<dbReference type="InterPro" id="IPR041871">
    <property type="entry name" value="MPP_TMEM62"/>
</dbReference>